<proteinExistence type="predicted"/>
<organism evidence="2 3">
    <name type="scientific">Moniliophthora roreri</name>
    <name type="common">Frosty pod rot fungus</name>
    <name type="synonym">Monilia roreri</name>
    <dbReference type="NCBI Taxonomy" id="221103"/>
    <lineage>
        <taxon>Eukaryota</taxon>
        <taxon>Fungi</taxon>
        <taxon>Dikarya</taxon>
        <taxon>Basidiomycota</taxon>
        <taxon>Agaricomycotina</taxon>
        <taxon>Agaricomycetes</taxon>
        <taxon>Agaricomycetidae</taxon>
        <taxon>Agaricales</taxon>
        <taxon>Marasmiineae</taxon>
        <taxon>Marasmiaceae</taxon>
        <taxon>Moniliophthora</taxon>
    </lineage>
</organism>
<sequence>MTGKTPLPYESQVPSEAPPLYEASTSSNTLDSSSSTSSSTPTSIGRQDSDDTQSWRKTLQTLFLTSASQGEVRRIVLSLIGDNVKEYHTSGFDAKIAKSILQNCAQACNRQGMPFSSPLQSWYHAVAKKRMWCLQSRVPESNQVRMAYPSRERDMLVSRYSEEVRRPISTRGR</sequence>
<gene>
    <name evidence="2" type="ORF">WG66_18322</name>
</gene>
<dbReference type="EMBL" id="LATX01002450">
    <property type="protein sequence ID" value="KTB29079.1"/>
    <property type="molecule type" value="Genomic_DNA"/>
</dbReference>
<feature type="compositionally biased region" description="Low complexity" evidence="1">
    <location>
        <begin position="24"/>
        <end position="43"/>
    </location>
</feature>
<accession>A0A0W0EYE0</accession>
<protein>
    <submittedName>
        <fullName evidence="2">Uncharacterized protein</fullName>
    </submittedName>
</protein>
<reference evidence="2 3" key="1">
    <citation type="submission" date="2015-12" db="EMBL/GenBank/DDBJ databases">
        <title>Draft genome sequence of Moniliophthora roreri, the causal agent of frosty pod rot of cacao.</title>
        <authorList>
            <person name="Aime M.C."/>
            <person name="Diaz-Valderrama J.R."/>
            <person name="Kijpornyongpan T."/>
            <person name="Phillips-Mora W."/>
        </authorList>
    </citation>
    <scope>NUCLEOTIDE SEQUENCE [LARGE SCALE GENOMIC DNA]</scope>
    <source>
        <strain evidence="2 3">MCA 2952</strain>
    </source>
</reference>
<dbReference type="AlphaFoldDB" id="A0A0W0EYE0"/>
<evidence type="ECO:0000256" key="1">
    <source>
        <dbReference type="SAM" id="MobiDB-lite"/>
    </source>
</evidence>
<evidence type="ECO:0000313" key="3">
    <source>
        <dbReference type="Proteomes" id="UP000054988"/>
    </source>
</evidence>
<comment type="caution">
    <text evidence="2">The sequence shown here is derived from an EMBL/GenBank/DDBJ whole genome shotgun (WGS) entry which is preliminary data.</text>
</comment>
<dbReference type="Proteomes" id="UP000054988">
    <property type="component" value="Unassembled WGS sequence"/>
</dbReference>
<evidence type="ECO:0000313" key="2">
    <source>
        <dbReference type="EMBL" id="KTB29079.1"/>
    </source>
</evidence>
<name>A0A0W0EYE0_MONRR</name>
<feature type="region of interest" description="Disordered" evidence="1">
    <location>
        <begin position="1"/>
        <end position="52"/>
    </location>
</feature>